<evidence type="ECO:0000259" key="3">
    <source>
        <dbReference type="PROSITE" id="PS50127"/>
    </source>
</evidence>
<feature type="region of interest" description="Disordered" evidence="2">
    <location>
        <begin position="655"/>
        <end position="688"/>
    </location>
</feature>
<feature type="compositionally biased region" description="Gly residues" evidence="2">
    <location>
        <begin position="660"/>
        <end position="675"/>
    </location>
</feature>
<accession>A0A8T9CK54</accession>
<dbReference type="PROSITE" id="PS50127">
    <property type="entry name" value="UBC_2"/>
    <property type="match status" value="1"/>
</dbReference>
<dbReference type="CDD" id="cd09917">
    <property type="entry name" value="F-box_SF"/>
    <property type="match status" value="1"/>
</dbReference>
<name>A0A8T9CK54_9HELO</name>
<evidence type="ECO:0000313" key="4">
    <source>
        <dbReference type="EMBL" id="TVY85586.1"/>
    </source>
</evidence>
<evidence type="ECO:0000313" key="5">
    <source>
        <dbReference type="Proteomes" id="UP000469558"/>
    </source>
</evidence>
<dbReference type="PANTHER" id="PTHR24067">
    <property type="entry name" value="UBIQUITIN-CONJUGATING ENZYME E2"/>
    <property type="match status" value="1"/>
</dbReference>
<evidence type="ECO:0000256" key="2">
    <source>
        <dbReference type="SAM" id="MobiDB-lite"/>
    </source>
</evidence>
<feature type="compositionally biased region" description="Basic residues" evidence="2">
    <location>
        <begin position="679"/>
        <end position="688"/>
    </location>
</feature>
<feature type="domain" description="UBC core" evidence="3">
    <location>
        <begin position="4"/>
        <end position="148"/>
    </location>
</feature>
<dbReference type="Proteomes" id="UP000469558">
    <property type="component" value="Unassembled WGS sequence"/>
</dbReference>
<dbReference type="SMART" id="SM00212">
    <property type="entry name" value="UBCc"/>
    <property type="match status" value="1"/>
</dbReference>
<dbReference type="OrthoDB" id="109543at2759"/>
<dbReference type="Pfam" id="PF00179">
    <property type="entry name" value="UQ_con"/>
    <property type="match status" value="1"/>
</dbReference>
<feature type="region of interest" description="Disordered" evidence="2">
    <location>
        <begin position="194"/>
        <end position="221"/>
    </location>
</feature>
<dbReference type="CDD" id="cd00195">
    <property type="entry name" value="UBCc_UEV"/>
    <property type="match status" value="1"/>
</dbReference>
<keyword evidence="5" id="KW-1185">Reference proteome</keyword>
<feature type="compositionally biased region" description="Basic and acidic residues" evidence="2">
    <location>
        <begin position="210"/>
        <end position="220"/>
    </location>
</feature>
<dbReference type="AlphaFoldDB" id="A0A8T9CK54"/>
<evidence type="ECO:0000256" key="1">
    <source>
        <dbReference type="ARBA" id="ARBA00022786"/>
    </source>
</evidence>
<proteinExistence type="predicted"/>
<dbReference type="SUPFAM" id="SSF54495">
    <property type="entry name" value="UBC-like"/>
    <property type="match status" value="1"/>
</dbReference>
<organism evidence="4 5">
    <name type="scientific">Lachnellula suecica</name>
    <dbReference type="NCBI Taxonomy" id="602035"/>
    <lineage>
        <taxon>Eukaryota</taxon>
        <taxon>Fungi</taxon>
        <taxon>Dikarya</taxon>
        <taxon>Ascomycota</taxon>
        <taxon>Pezizomycotina</taxon>
        <taxon>Leotiomycetes</taxon>
        <taxon>Helotiales</taxon>
        <taxon>Lachnaceae</taxon>
        <taxon>Lachnellula</taxon>
    </lineage>
</organism>
<dbReference type="Gene3D" id="3.10.110.10">
    <property type="entry name" value="Ubiquitin Conjugating Enzyme"/>
    <property type="match status" value="1"/>
</dbReference>
<dbReference type="InterPro" id="IPR050113">
    <property type="entry name" value="Ub_conjugating_enzyme"/>
</dbReference>
<protein>
    <recommendedName>
        <fullName evidence="3">UBC core domain-containing protein</fullName>
    </recommendedName>
</protein>
<gene>
    <name evidence="4" type="ORF">LSUE1_G000100</name>
</gene>
<comment type="caution">
    <text evidence="4">The sequence shown here is derived from an EMBL/GenBank/DDBJ whole genome shotgun (WGS) entry which is preliminary data.</text>
</comment>
<reference evidence="4 5" key="1">
    <citation type="submission" date="2018-05" db="EMBL/GenBank/DDBJ databases">
        <title>Genome sequencing and assembly of the regulated plant pathogen Lachnellula willkommii and related sister species for the development of diagnostic species identification markers.</title>
        <authorList>
            <person name="Giroux E."/>
            <person name="Bilodeau G."/>
        </authorList>
    </citation>
    <scope>NUCLEOTIDE SEQUENCE [LARGE SCALE GENOMIC DNA]</scope>
    <source>
        <strain evidence="4 5">CBS 268.59</strain>
    </source>
</reference>
<dbReference type="EMBL" id="QGMK01000001">
    <property type="protein sequence ID" value="TVY85586.1"/>
    <property type="molecule type" value="Genomic_DNA"/>
</dbReference>
<keyword evidence="1" id="KW-0833">Ubl conjugation pathway</keyword>
<dbReference type="InterPro" id="IPR016135">
    <property type="entry name" value="UBQ-conjugating_enzyme/RWD"/>
</dbReference>
<sequence>MASTLRQRLIHDIAELQSKPYPNIELHVQDDDITKACLILTVVDGYGPMHLTVNFPSDYPLSPPSIQMDSNIKHPNIFGTYICASILNTTEGYTSAYTLKGIAIQLLSFFSSDKIEQVGGGFSVGLDAYRSRSGQQYLGRQHVCQNCQFGVANASTTRAGGQLYSESLRMHWHRLSPEVPFPQGWDELFPKISRTSGEPQPASPSMVEVEGSREGSRESPFKIQKSKIPDEILLMICDYLETEDLMVFAEAWNRIGVVMTKFDVIRTRELQCFCLKKDYTVSNIKLGVGVSISQTGRLGTFESEFDLLSQEGFGTHGIRRSVQGVPFQRWLPLPISYGHWRKVQGDVLTSLSSLAVSARLGNAQPVKVIYHFMNDVVVKLNQQASKTSSQSPYYPYEETAQSSLTHASEKAIESYFHLFHLLLCMATSDPSIIRSANTTLNNFIEGKTSKDACPNLGHLLVAALISDVEMTAEVIKSIINETIVRNVVWMLDSRGANMPELSYLEPDPVSSYRLKHTFEASKTSYRLLMFLNIFRKAAIGSPRKPLPVILREAFERHGAPPRGSAKELADSIKHIHTIDSFPSFLDCMGIAKPTGESFTSFLRKTVQTSAEKGYSRMALRQDRALYLRQRKEPGVGIEPGLTPAVTNLGKLSFFPDRGGSAHGGGQGGGRGGGGDGRGRRGGRGRGGY</sequence>
<dbReference type="InterPro" id="IPR000608">
    <property type="entry name" value="UBC"/>
</dbReference>